<dbReference type="EMBL" id="MU274915">
    <property type="protein sequence ID" value="KAI0087962.1"/>
    <property type="molecule type" value="Genomic_DNA"/>
</dbReference>
<organism evidence="1 2">
    <name type="scientific">Irpex rosettiformis</name>
    <dbReference type="NCBI Taxonomy" id="378272"/>
    <lineage>
        <taxon>Eukaryota</taxon>
        <taxon>Fungi</taxon>
        <taxon>Dikarya</taxon>
        <taxon>Basidiomycota</taxon>
        <taxon>Agaricomycotina</taxon>
        <taxon>Agaricomycetes</taxon>
        <taxon>Polyporales</taxon>
        <taxon>Irpicaceae</taxon>
        <taxon>Irpex</taxon>
    </lineage>
</organism>
<proteinExistence type="predicted"/>
<accession>A0ACB8U0T3</accession>
<protein>
    <submittedName>
        <fullName evidence="1">Uncharacterized protein</fullName>
    </submittedName>
</protein>
<name>A0ACB8U0T3_9APHY</name>
<evidence type="ECO:0000313" key="2">
    <source>
        <dbReference type="Proteomes" id="UP001055072"/>
    </source>
</evidence>
<evidence type="ECO:0000313" key="1">
    <source>
        <dbReference type="EMBL" id="KAI0087962.1"/>
    </source>
</evidence>
<sequence>MYGCTPSSSRLFGRNGATRWAYFKAVEPMDTYAQITSLSKMRSSEVACSVSKLDSKTSKLKEPHGSLTPSVCSSFLFLLPGPKWSRVWYCKIEILRIPQLSCWFRPPQREEVNGRESAGAESEVWPAFGFVSRACILPWRREKGESFCSKGTVT</sequence>
<keyword evidence="2" id="KW-1185">Reference proteome</keyword>
<reference evidence="1" key="1">
    <citation type="journal article" date="2021" name="Environ. Microbiol.">
        <title>Gene family expansions and transcriptome signatures uncover fungal adaptations to wood decay.</title>
        <authorList>
            <person name="Hage H."/>
            <person name="Miyauchi S."/>
            <person name="Viragh M."/>
            <person name="Drula E."/>
            <person name="Min B."/>
            <person name="Chaduli D."/>
            <person name="Navarro D."/>
            <person name="Favel A."/>
            <person name="Norest M."/>
            <person name="Lesage-Meessen L."/>
            <person name="Balint B."/>
            <person name="Merenyi Z."/>
            <person name="de Eugenio L."/>
            <person name="Morin E."/>
            <person name="Martinez A.T."/>
            <person name="Baldrian P."/>
            <person name="Stursova M."/>
            <person name="Martinez M.J."/>
            <person name="Novotny C."/>
            <person name="Magnuson J.K."/>
            <person name="Spatafora J.W."/>
            <person name="Maurice S."/>
            <person name="Pangilinan J."/>
            <person name="Andreopoulos W."/>
            <person name="LaButti K."/>
            <person name="Hundley H."/>
            <person name="Na H."/>
            <person name="Kuo A."/>
            <person name="Barry K."/>
            <person name="Lipzen A."/>
            <person name="Henrissat B."/>
            <person name="Riley R."/>
            <person name="Ahrendt S."/>
            <person name="Nagy L.G."/>
            <person name="Grigoriev I.V."/>
            <person name="Martin F."/>
            <person name="Rosso M.N."/>
        </authorList>
    </citation>
    <scope>NUCLEOTIDE SEQUENCE</scope>
    <source>
        <strain evidence="1">CBS 384.51</strain>
    </source>
</reference>
<dbReference type="Proteomes" id="UP001055072">
    <property type="component" value="Unassembled WGS sequence"/>
</dbReference>
<gene>
    <name evidence="1" type="ORF">BDY19DRAFT_906959</name>
</gene>
<comment type="caution">
    <text evidence="1">The sequence shown here is derived from an EMBL/GenBank/DDBJ whole genome shotgun (WGS) entry which is preliminary data.</text>
</comment>